<sequence length="161" mass="18501">MSNKLSTVINNAVKKGRNRQVISTPDSATKVFVVEQEVYEPGSLEIETRLKKITGLVATSLPGRIKSAVIVRKREELANRKANHRANPRIKYKSKSYKSLEKSFTNSRISWRMVAVWERRKIRNKSKRNKQQTKYPLLRLVVRNRGITGIAVKGKLEVEID</sequence>
<organism evidence="1 2">
    <name type="scientific">Puccinia graminis f. sp. tritici (strain CRL 75-36-700-3 / race SCCL)</name>
    <name type="common">Black stem rust fungus</name>
    <dbReference type="NCBI Taxonomy" id="418459"/>
    <lineage>
        <taxon>Eukaryota</taxon>
        <taxon>Fungi</taxon>
        <taxon>Dikarya</taxon>
        <taxon>Basidiomycota</taxon>
        <taxon>Pucciniomycotina</taxon>
        <taxon>Pucciniomycetes</taxon>
        <taxon>Pucciniales</taxon>
        <taxon>Pucciniaceae</taxon>
        <taxon>Puccinia</taxon>
    </lineage>
</organism>
<dbReference type="GeneID" id="10532370"/>
<dbReference type="VEuPathDB" id="FungiDB:PGTG_09397"/>
<dbReference type="HOGENOM" id="CLU_1644560_0_0_1"/>
<dbReference type="EMBL" id="DS178287">
    <property type="protein sequence ID" value="EFP83684.1"/>
    <property type="molecule type" value="Genomic_DNA"/>
</dbReference>
<proteinExistence type="predicted"/>
<keyword evidence="2" id="KW-1185">Reference proteome</keyword>
<gene>
    <name evidence="1" type="ORF">PGTG_09397</name>
</gene>
<name>E3KHA9_PUCGT</name>
<reference key="1">
    <citation type="submission" date="2007-01" db="EMBL/GenBank/DDBJ databases">
        <title>The Genome Sequence of Puccinia graminis f. sp. tritici Strain CRL 75-36-700-3.</title>
        <authorList>
            <consortium name="The Broad Institute Genome Sequencing Platform"/>
            <person name="Birren B."/>
            <person name="Lander E."/>
            <person name="Galagan J."/>
            <person name="Nusbaum C."/>
            <person name="Devon K."/>
            <person name="Cuomo C."/>
            <person name="Jaffe D."/>
            <person name="Butler J."/>
            <person name="Alvarez P."/>
            <person name="Gnerre S."/>
            <person name="Grabherr M."/>
            <person name="Mauceli E."/>
            <person name="Brockman W."/>
            <person name="Young S."/>
            <person name="LaButti K."/>
            <person name="Sykes S."/>
            <person name="DeCaprio D."/>
            <person name="Crawford M."/>
            <person name="Koehrsen M."/>
            <person name="Engels R."/>
            <person name="Montgomery P."/>
            <person name="Pearson M."/>
            <person name="Howarth C."/>
            <person name="Larson L."/>
            <person name="White J."/>
            <person name="Zeng Q."/>
            <person name="Kodira C."/>
            <person name="Yandava C."/>
            <person name="Alvarado L."/>
            <person name="O'Leary S."/>
            <person name="Szabo L."/>
            <person name="Dean R."/>
            <person name="Schein J."/>
        </authorList>
    </citation>
    <scope>NUCLEOTIDE SEQUENCE</scope>
    <source>
        <strain>CRL 75-36-700-3</strain>
    </source>
</reference>
<reference evidence="2" key="2">
    <citation type="journal article" date="2011" name="Proc. Natl. Acad. Sci. U.S.A.">
        <title>Obligate biotrophy features unraveled by the genomic analysis of rust fungi.</title>
        <authorList>
            <person name="Duplessis S."/>
            <person name="Cuomo C.A."/>
            <person name="Lin Y.-C."/>
            <person name="Aerts A."/>
            <person name="Tisserant E."/>
            <person name="Veneault-Fourrey C."/>
            <person name="Joly D.L."/>
            <person name="Hacquard S."/>
            <person name="Amselem J."/>
            <person name="Cantarel B.L."/>
            <person name="Chiu R."/>
            <person name="Coutinho P.M."/>
            <person name="Feau N."/>
            <person name="Field M."/>
            <person name="Frey P."/>
            <person name="Gelhaye E."/>
            <person name="Goldberg J."/>
            <person name="Grabherr M.G."/>
            <person name="Kodira C.D."/>
            <person name="Kohler A."/>
            <person name="Kuees U."/>
            <person name="Lindquist E.A."/>
            <person name="Lucas S.M."/>
            <person name="Mago R."/>
            <person name="Mauceli E."/>
            <person name="Morin E."/>
            <person name="Murat C."/>
            <person name="Pangilinan J.L."/>
            <person name="Park R."/>
            <person name="Pearson M."/>
            <person name="Quesneville H."/>
            <person name="Rouhier N."/>
            <person name="Sakthikumar S."/>
            <person name="Salamov A.A."/>
            <person name="Schmutz J."/>
            <person name="Selles B."/>
            <person name="Shapiro H."/>
            <person name="Tanguay P."/>
            <person name="Tuskan G.A."/>
            <person name="Henrissat B."/>
            <person name="Van de Peer Y."/>
            <person name="Rouze P."/>
            <person name="Ellis J.G."/>
            <person name="Dodds P.N."/>
            <person name="Schein J.E."/>
            <person name="Zhong S."/>
            <person name="Hamelin R.C."/>
            <person name="Grigoriev I.V."/>
            <person name="Szabo L.J."/>
            <person name="Martin F."/>
        </authorList>
    </citation>
    <scope>NUCLEOTIDE SEQUENCE [LARGE SCALE GENOMIC DNA]</scope>
    <source>
        <strain evidence="2">CRL 75-36-700-3 / race SCCL</strain>
    </source>
</reference>
<evidence type="ECO:0000313" key="1">
    <source>
        <dbReference type="EMBL" id="EFP83684.1"/>
    </source>
</evidence>
<dbReference type="RefSeq" id="XP_003328103.1">
    <property type="nucleotide sequence ID" value="XM_003328055.1"/>
</dbReference>
<dbReference type="KEGG" id="pgr:PGTG_09397"/>
<dbReference type="Proteomes" id="UP000008783">
    <property type="component" value="Unassembled WGS sequence"/>
</dbReference>
<evidence type="ECO:0000313" key="2">
    <source>
        <dbReference type="Proteomes" id="UP000008783"/>
    </source>
</evidence>
<accession>E3KHA9</accession>
<dbReference type="AlphaFoldDB" id="E3KHA9"/>
<dbReference type="InParanoid" id="E3KHA9"/>
<protein>
    <submittedName>
        <fullName evidence="1">Uncharacterized protein</fullName>
    </submittedName>
</protein>